<evidence type="ECO:0000313" key="2">
    <source>
        <dbReference type="Proteomes" id="UP001196097"/>
    </source>
</evidence>
<reference evidence="1 2" key="1">
    <citation type="journal article" date="2021" name="ISME J.">
        <title>Genomic evolution of the class Acidithiobacillia: deep-branching Proteobacteria living in extreme acidic conditions.</title>
        <authorList>
            <person name="Moya-Beltran A."/>
            <person name="Beard S."/>
            <person name="Rojas-Villalobos C."/>
            <person name="Issotta F."/>
            <person name="Gallardo Y."/>
            <person name="Ulloa R."/>
            <person name="Giaveno A."/>
            <person name="Degli Esposti M."/>
            <person name="Johnson D.B."/>
            <person name="Quatrini R."/>
        </authorList>
    </citation>
    <scope>NUCLEOTIDE SEQUENCE [LARGE SCALE GENOMIC DNA]</scope>
    <source>
        <strain evidence="1 2">CF3</strain>
    </source>
</reference>
<evidence type="ECO:0000313" key="1">
    <source>
        <dbReference type="EMBL" id="XRP73895.1"/>
    </source>
</evidence>
<dbReference type="EMBL" id="CP130946">
    <property type="protein sequence ID" value="XRP73895.1"/>
    <property type="molecule type" value="Genomic_DNA"/>
</dbReference>
<organism evidence="1 2">
    <name type="scientific">Acidithiobacillus ferruginosus</name>
    <dbReference type="NCBI Taxonomy" id="3063951"/>
    <lineage>
        <taxon>Bacteria</taxon>
        <taxon>Pseudomonadati</taxon>
        <taxon>Pseudomonadota</taxon>
        <taxon>Acidithiobacillia</taxon>
        <taxon>Acidithiobacillales</taxon>
        <taxon>Acidithiobacillaceae</taxon>
        <taxon>Acidithiobacillus</taxon>
    </lineage>
</organism>
<name>A0ACD5IJ86_9PROT</name>
<protein>
    <submittedName>
        <fullName evidence="1">Uncharacterized protein</fullName>
    </submittedName>
</protein>
<keyword evidence="2" id="KW-1185">Reference proteome</keyword>
<sequence length="154" mass="17008">MSNPEQEARQTIDQLLGAAGWHICDADAANIRAARGVVVREFPLKPGHGFADYLLYVDGKAAGVIEAKRQGVTLSGRFTNGLDPEPRARPVFAAYDPNQLDRDVVTPDQIRTIVPTFRDQLFGEIFPGRREVPKTLIFAKGRAAIECPFDRKCS</sequence>
<gene>
    <name evidence="1" type="ORF">HF292_004385</name>
</gene>
<accession>A0ACD5IJ86</accession>
<dbReference type="Proteomes" id="UP001196097">
    <property type="component" value="Chromosome"/>
</dbReference>
<proteinExistence type="predicted"/>